<sequence length="48" mass="5174">MSSSTIAICCSKGNHSQNYLMFLHIIAAITLLSTLELEIATSSSLVIF</sequence>
<proteinExistence type="predicted"/>
<organism evidence="2">
    <name type="scientific">Arundo donax</name>
    <name type="common">Giant reed</name>
    <name type="synonym">Donax arundinaceus</name>
    <dbReference type="NCBI Taxonomy" id="35708"/>
    <lineage>
        <taxon>Eukaryota</taxon>
        <taxon>Viridiplantae</taxon>
        <taxon>Streptophyta</taxon>
        <taxon>Embryophyta</taxon>
        <taxon>Tracheophyta</taxon>
        <taxon>Spermatophyta</taxon>
        <taxon>Magnoliopsida</taxon>
        <taxon>Liliopsida</taxon>
        <taxon>Poales</taxon>
        <taxon>Poaceae</taxon>
        <taxon>PACMAD clade</taxon>
        <taxon>Arundinoideae</taxon>
        <taxon>Arundineae</taxon>
        <taxon>Arundo</taxon>
    </lineage>
</organism>
<evidence type="ECO:0000256" key="1">
    <source>
        <dbReference type="SAM" id="Phobius"/>
    </source>
</evidence>
<keyword evidence="1" id="KW-0812">Transmembrane</keyword>
<name>A0A0A9H310_ARUDO</name>
<reference evidence="2" key="1">
    <citation type="submission" date="2014-09" db="EMBL/GenBank/DDBJ databases">
        <authorList>
            <person name="Magalhaes I.L.F."/>
            <person name="Oliveira U."/>
            <person name="Santos F.R."/>
            <person name="Vidigal T.H.D.A."/>
            <person name="Brescovit A.D."/>
            <person name="Santos A.J."/>
        </authorList>
    </citation>
    <scope>NUCLEOTIDE SEQUENCE</scope>
    <source>
        <tissue evidence="2">Shoot tissue taken approximately 20 cm above the soil surface</tissue>
    </source>
</reference>
<accession>A0A0A9H310</accession>
<evidence type="ECO:0000313" key="2">
    <source>
        <dbReference type="EMBL" id="JAE29236.1"/>
    </source>
</evidence>
<dbReference type="AlphaFoldDB" id="A0A0A9H310"/>
<protein>
    <submittedName>
        <fullName evidence="2">Uncharacterized protein</fullName>
    </submittedName>
</protein>
<keyword evidence="1" id="KW-1133">Transmembrane helix</keyword>
<feature type="transmembrane region" description="Helical" evidence="1">
    <location>
        <begin position="21"/>
        <end position="47"/>
    </location>
</feature>
<reference evidence="2" key="2">
    <citation type="journal article" date="2015" name="Data Brief">
        <title>Shoot transcriptome of the giant reed, Arundo donax.</title>
        <authorList>
            <person name="Barrero R.A."/>
            <person name="Guerrero F.D."/>
            <person name="Moolhuijzen P."/>
            <person name="Goolsby J.A."/>
            <person name="Tidwell J."/>
            <person name="Bellgard S.E."/>
            <person name="Bellgard M.I."/>
        </authorList>
    </citation>
    <scope>NUCLEOTIDE SEQUENCE</scope>
    <source>
        <tissue evidence="2">Shoot tissue taken approximately 20 cm above the soil surface</tissue>
    </source>
</reference>
<keyword evidence="1" id="KW-0472">Membrane</keyword>
<dbReference type="EMBL" id="GBRH01168660">
    <property type="protein sequence ID" value="JAE29236.1"/>
    <property type="molecule type" value="Transcribed_RNA"/>
</dbReference>